<accession>A0A495A462</accession>
<evidence type="ECO:0000313" key="3">
    <source>
        <dbReference type="Proteomes" id="UP000269301"/>
    </source>
</evidence>
<dbReference type="PANTHER" id="PTHR36836:SF1">
    <property type="entry name" value="COLANIC ACID BIOSYNTHESIS PROTEIN WCAK"/>
    <property type="match status" value="1"/>
</dbReference>
<reference evidence="2 3" key="1">
    <citation type="journal article" date="2016" name="Int. J. Syst. Evol. Microbiol.">
        <title>Oceanobacillus halophilus sp. nov., a novel moderately halophilic bacterium from a hypersaline lake.</title>
        <authorList>
            <person name="Amoozegar M.A."/>
            <person name="Bagheri M."/>
            <person name="Makhdoumi A."/>
            <person name="Nikou M.M."/>
            <person name="Fazeli S.A.S."/>
            <person name="Schumann P."/>
            <person name="Sproer C."/>
            <person name="Sanchez-Porro C."/>
            <person name="Ventosa A."/>
        </authorList>
    </citation>
    <scope>NUCLEOTIDE SEQUENCE [LARGE SCALE GENOMIC DNA]</scope>
    <source>
        <strain evidence="2 3">DSM 23996</strain>
    </source>
</reference>
<dbReference type="AlphaFoldDB" id="A0A495A462"/>
<proteinExistence type="predicted"/>
<dbReference type="InterPro" id="IPR007345">
    <property type="entry name" value="Polysacch_pyruvyl_Trfase"/>
</dbReference>
<dbReference type="RefSeq" id="WP_121203844.1">
    <property type="nucleotide sequence ID" value="NZ_RBZP01000004.1"/>
</dbReference>
<name>A0A495A462_9BACI</name>
<evidence type="ECO:0000313" key="2">
    <source>
        <dbReference type="EMBL" id="RKQ34281.1"/>
    </source>
</evidence>
<dbReference type="Pfam" id="PF04230">
    <property type="entry name" value="PS_pyruv_trans"/>
    <property type="match status" value="1"/>
</dbReference>
<dbReference type="PANTHER" id="PTHR36836">
    <property type="entry name" value="COLANIC ACID BIOSYNTHESIS PROTEIN WCAK"/>
    <property type="match status" value="1"/>
</dbReference>
<evidence type="ECO:0000259" key="1">
    <source>
        <dbReference type="Pfam" id="PF04230"/>
    </source>
</evidence>
<protein>
    <recommendedName>
        <fullName evidence="1">Polysaccharide pyruvyl transferase domain-containing protein</fullName>
    </recommendedName>
</protein>
<sequence length="439" mass="49406">MKKYVILPSSGDLNRGDQALVWETMGIAKKAGCKGKFYMLAQKKSLAKQSHKIGIEVLLPILKHPSRKFKSKENNQYNKALILKWGSVALLDLLKSLFLLTSITRMLISPFLSKSEKETLNILKESDACFVKGGGFIHSSGKLTDSYTVYFQLFHVLLAQSLGKPVFVMPNSFGPFDGIGIAWLVRKVLNRSKVVTVRESISKKMLTEIGVDSQQFPDLGFALEKNERDNSEVIDLREQYPGRKLVAITARPYRFPRSSDPAKKYQEYLDGIVKFSKWLYENNYLPVFIEHTLSETTHEDDGTCISQIVSKLNTGEYSLISNVEYTCRDLKSIYSDFDFVVGTRFHSVIFALSEGIPSIAITYGGNKGQGIMHDLGIGQYAISISEFGAEKAISTISKLNENDQDIRSHLKKCKIEIDEQHRKLANLVKDYNDLGGDNK</sequence>
<gene>
    <name evidence="2" type="ORF">D8M06_07830</name>
</gene>
<feature type="domain" description="Polysaccharide pyruvyl transferase" evidence="1">
    <location>
        <begin position="14"/>
        <end position="363"/>
    </location>
</feature>
<comment type="caution">
    <text evidence="2">The sequence shown here is derived from an EMBL/GenBank/DDBJ whole genome shotgun (WGS) entry which is preliminary data.</text>
</comment>
<dbReference type="EMBL" id="RBZP01000004">
    <property type="protein sequence ID" value="RKQ34281.1"/>
    <property type="molecule type" value="Genomic_DNA"/>
</dbReference>
<dbReference type="OrthoDB" id="3199616at2"/>
<keyword evidence="3" id="KW-1185">Reference proteome</keyword>
<dbReference type="Proteomes" id="UP000269301">
    <property type="component" value="Unassembled WGS sequence"/>
</dbReference>
<organism evidence="2 3">
    <name type="scientific">Oceanobacillus halophilus</name>
    <dbReference type="NCBI Taxonomy" id="930130"/>
    <lineage>
        <taxon>Bacteria</taxon>
        <taxon>Bacillati</taxon>
        <taxon>Bacillota</taxon>
        <taxon>Bacilli</taxon>
        <taxon>Bacillales</taxon>
        <taxon>Bacillaceae</taxon>
        <taxon>Oceanobacillus</taxon>
    </lineage>
</organism>